<gene>
    <name evidence="1" type="ORF">XNOV1_A006486</name>
</gene>
<evidence type="ECO:0000313" key="2">
    <source>
        <dbReference type="Proteomes" id="UP001178508"/>
    </source>
</evidence>
<proteinExistence type="predicted"/>
<dbReference type="AlphaFoldDB" id="A0AAV1GXS9"/>
<dbReference type="Proteomes" id="UP001178508">
    <property type="component" value="Chromosome 18"/>
</dbReference>
<organism evidence="1 2">
    <name type="scientific">Xyrichtys novacula</name>
    <name type="common">Pearly razorfish</name>
    <name type="synonym">Hemipteronotus novacula</name>
    <dbReference type="NCBI Taxonomy" id="13765"/>
    <lineage>
        <taxon>Eukaryota</taxon>
        <taxon>Metazoa</taxon>
        <taxon>Chordata</taxon>
        <taxon>Craniata</taxon>
        <taxon>Vertebrata</taxon>
        <taxon>Euteleostomi</taxon>
        <taxon>Actinopterygii</taxon>
        <taxon>Neopterygii</taxon>
        <taxon>Teleostei</taxon>
        <taxon>Neoteleostei</taxon>
        <taxon>Acanthomorphata</taxon>
        <taxon>Eupercaria</taxon>
        <taxon>Labriformes</taxon>
        <taxon>Labridae</taxon>
        <taxon>Xyrichtys</taxon>
    </lineage>
</organism>
<accession>A0AAV1GXS9</accession>
<sequence length="134" mass="15334">MAAVLARSQYSVRLCSDVSAQQVRLCRAQNKEGARADELTNPLLMESVKAAAWKRWKDWGFSSEGWGANDMTSRTPKGKHDFIYSCYLCHLKSYLRDRFAVMFLHRVDDTAFNEQPSKITAVRLLSQSRGKKNK</sequence>
<dbReference type="EMBL" id="OY660881">
    <property type="protein sequence ID" value="CAJ1078607.1"/>
    <property type="molecule type" value="Genomic_DNA"/>
</dbReference>
<keyword evidence="2" id="KW-1185">Reference proteome</keyword>
<evidence type="ECO:0000313" key="1">
    <source>
        <dbReference type="EMBL" id="CAJ1078607.1"/>
    </source>
</evidence>
<protein>
    <submittedName>
        <fullName evidence="1">Uncharacterized protein</fullName>
    </submittedName>
</protein>
<name>A0AAV1GXS9_XYRNO</name>
<reference evidence="1" key="1">
    <citation type="submission" date="2023-08" db="EMBL/GenBank/DDBJ databases">
        <authorList>
            <person name="Alioto T."/>
            <person name="Alioto T."/>
            <person name="Gomez Garrido J."/>
        </authorList>
    </citation>
    <scope>NUCLEOTIDE SEQUENCE</scope>
</reference>